<dbReference type="Gene3D" id="2.30.110.10">
    <property type="entry name" value="Electron Transport, Fmn-binding Protein, Chain A"/>
    <property type="match status" value="1"/>
</dbReference>
<accession>A0A3M8P8C5</accession>
<keyword evidence="3" id="KW-1185">Reference proteome</keyword>
<comment type="caution">
    <text evidence="2">The sequence shown here is derived from an EMBL/GenBank/DDBJ whole genome shotgun (WGS) entry which is preliminary data.</text>
</comment>
<sequence>MKIEPTFPNTVETVEELREITGKPSELVNNKVITYLDEHCRDFITKSPFLTISTADESGFCDVSPRGDTAGFVYVKNEKQLIIPERPGNKRMDSMRNILSNPNIGLLFLIPGLGETLRINGKASVIRDEELLEKMAVNGKRPLLGIGVDVEECFIHCAKAFRRSGLWNPETWTEKEELPKGAKILAAHAKLPNVDEEAVGKLLEKSYREKLY</sequence>
<proteinExistence type="predicted"/>
<evidence type="ECO:0000313" key="3">
    <source>
        <dbReference type="Proteomes" id="UP000275473"/>
    </source>
</evidence>
<dbReference type="InterPro" id="IPR011576">
    <property type="entry name" value="Pyridox_Oxase_N"/>
</dbReference>
<gene>
    <name evidence="2" type="ORF">EEX84_09850</name>
</gene>
<dbReference type="EMBL" id="RIAX01000006">
    <property type="protein sequence ID" value="RNF39454.1"/>
    <property type="molecule type" value="Genomic_DNA"/>
</dbReference>
<dbReference type="Proteomes" id="UP000275473">
    <property type="component" value="Unassembled WGS sequence"/>
</dbReference>
<protein>
    <submittedName>
        <fullName evidence="2">Pyridoxamine 5'-phosphate oxidase family protein</fullName>
    </submittedName>
</protein>
<dbReference type="OrthoDB" id="9796486at2"/>
<dbReference type="Pfam" id="PF01243">
    <property type="entry name" value="PNPOx_N"/>
    <property type="match status" value="1"/>
</dbReference>
<name>A0A3M8P8C5_9BACL</name>
<dbReference type="NCBIfam" id="TIGR04025">
    <property type="entry name" value="PPOX_FMN_DR2398"/>
    <property type="match status" value="1"/>
</dbReference>
<dbReference type="InterPro" id="IPR024029">
    <property type="entry name" value="Pyridox_Oxase_FMN-dep"/>
</dbReference>
<reference evidence="2 3" key="1">
    <citation type="journal article" date="2018" name="Int. J. Syst. Evol. Microbiol.">
        <title>Planococcus salinus sp. nov., a moderately halophilic bacterium isolated from a saline-alkali soil.</title>
        <authorList>
            <person name="Gan L."/>
        </authorList>
    </citation>
    <scope>NUCLEOTIDE SEQUENCE [LARGE SCALE GENOMIC DNA]</scope>
    <source>
        <strain evidence="2 3">LCB217</strain>
    </source>
</reference>
<dbReference type="PANTHER" id="PTHR42815:SF2">
    <property type="entry name" value="FAD-BINDING, PUTATIVE (AFU_ORTHOLOGUE AFUA_6G07600)-RELATED"/>
    <property type="match status" value="1"/>
</dbReference>
<evidence type="ECO:0000259" key="1">
    <source>
        <dbReference type="Pfam" id="PF01243"/>
    </source>
</evidence>
<dbReference type="SUPFAM" id="SSF50475">
    <property type="entry name" value="FMN-binding split barrel"/>
    <property type="match status" value="1"/>
</dbReference>
<evidence type="ECO:0000313" key="2">
    <source>
        <dbReference type="EMBL" id="RNF39454.1"/>
    </source>
</evidence>
<organism evidence="2 3">
    <name type="scientific">Planococcus salinus</name>
    <dbReference type="NCBI Taxonomy" id="1848460"/>
    <lineage>
        <taxon>Bacteria</taxon>
        <taxon>Bacillati</taxon>
        <taxon>Bacillota</taxon>
        <taxon>Bacilli</taxon>
        <taxon>Bacillales</taxon>
        <taxon>Caryophanaceae</taxon>
        <taxon>Planococcus</taxon>
    </lineage>
</organism>
<dbReference type="InterPro" id="IPR012349">
    <property type="entry name" value="Split_barrel_FMN-bd"/>
</dbReference>
<dbReference type="PANTHER" id="PTHR42815">
    <property type="entry name" value="FAD-BINDING, PUTATIVE (AFU_ORTHOLOGUE AFUA_6G07600)-RELATED"/>
    <property type="match status" value="1"/>
</dbReference>
<dbReference type="AlphaFoldDB" id="A0A3M8P8C5"/>
<feature type="domain" description="Pyridoxamine 5'-phosphate oxidase N-terminal" evidence="1">
    <location>
        <begin position="36"/>
        <end position="142"/>
    </location>
</feature>